<reference evidence="21" key="1">
    <citation type="submission" date="2025-08" db="UniProtKB">
        <authorList>
            <consortium name="Ensembl"/>
        </authorList>
    </citation>
    <scope>IDENTIFICATION</scope>
</reference>
<evidence type="ECO:0000256" key="2">
    <source>
        <dbReference type="ARBA" id="ARBA00004922"/>
    </source>
</evidence>
<feature type="domain" description="Glycosyl transferase family 1" evidence="19">
    <location>
        <begin position="357"/>
        <end position="533"/>
    </location>
</feature>
<keyword evidence="7 17" id="KW-0328">Glycosyltransferase</keyword>
<sequence length="557" mass="61295">MATAARGLGTASQTLLYGRSGHVPARSRPRPRAAPPGAPRLPGTAPERHRPLFPPAPPSAAACRESSPRATPRSRSPPHRRPGRGDRAGKAREAAPGSAAAARRAGRQGRPGRKPDVSCGGRWAPACAQLPGTWPAGRRAAPAPPAADMAAAAAGEGPSVLFLHPDLGLGGAERLVVDAALALQARGCRVQIWTAHYDAARCFAEARGLPVRRAGGWLPRSLWGRGHALCAALRMAFVALYVLLLSGERADAFVCDQVSACIPILRLARTRKKVLFYCHFPDQLLTTRESFLKRIYRLPLDWLEEYTTGMADCIVVNSRFTASVFKDTFKSLSHINPDVLYPSLNIRSFETVVPADIADLVPKKKKFLFLSINRYERKKNLALALEALCELRGRLDSHEWKEVHLVMAGGYDERVLENVEHYEELRRLAVRLNVNDHVTFLRSFSDEQKMSLLNNSVCVLYTPSNEHFGIVPLEAMYMRCPVIAVNSGGPLESILHNVTGFLCDPLPTQFSEAMEKIVRDPLLKDTMGAAGRARVMEKFSSEAFTEQLYQYICRLTQ</sequence>
<dbReference type="Ensembl" id="ENSOSUT00000019120.1">
    <property type="protein sequence ID" value="ENSOSUP00000018506.1"/>
    <property type="gene ID" value="ENSOSUG00000013085.1"/>
</dbReference>
<evidence type="ECO:0000256" key="10">
    <source>
        <dbReference type="ARBA" id="ARBA00022824"/>
    </source>
</evidence>
<dbReference type="AlphaFoldDB" id="A0A8C8BF95"/>
<protein>
    <recommendedName>
        <fullName evidence="6 17">Alpha-1,3/1,6-mannosyltransferase ALG2</fullName>
        <ecNumber evidence="5 17">2.4.1.132</ecNumber>
        <ecNumber evidence="4 17">2.4.1.257</ecNumber>
    </recommendedName>
    <alternativeName>
        <fullName evidence="17">GDP-Man:Man(1)GlcNAc(2)-PP-Dol alpha-1,3-mannosyltransferase</fullName>
    </alternativeName>
</protein>
<dbReference type="Gene3D" id="3.40.50.2000">
    <property type="entry name" value="Glycogen Phosphorylase B"/>
    <property type="match status" value="2"/>
</dbReference>
<dbReference type="InterPro" id="IPR001296">
    <property type="entry name" value="Glyco_trans_1"/>
</dbReference>
<feature type="domain" description="Glycosyltransferase subfamily 4-like N-terminal" evidence="20">
    <location>
        <begin position="170"/>
        <end position="329"/>
    </location>
</feature>
<dbReference type="InterPro" id="IPR027054">
    <property type="entry name" value="ALG2"/>
</dbReference>
<comment type="function">
    <text evidence="17">Mannosylates Man(2)GlcNAc(2)-dolichol diphosphate and Man(1)GlcNAc(2)-dolichol diphosphate to form Man(3)GlcNAc(2)-dolichol diphosphate.</text>
</comment>
<evidence type="ECO:0000256" key="3">
    <source>
        <dbReference type="ARBA" id="ARBA00009481"/>
    </source>
</evidence>
<comment type="catalytic activity">
    <reaction evidence="16">
        <text>an alpha-D-Man-(1-&gt;6)-beta-D-Man-(1-&gt;4)-beta-D-GlcNAc-(1-&gt;4)-alpha-D-GlcNAc-diphospho-di-trans,poly-cis-dolichol + GDP-alpha-D-mannose = an alpha-D-Man-(1-&gt;3)-[alpha-D-Man-(1-&gt;6)]-beta-D-Man-(1-&gt;4)-beta-D-GlcNAc-(1-&gt;4)-alpha-D-GlcNAc-diphospho-di-trans,poly-cis-dolichol + GDP + H(+)</text>
        <dbReference type="Rhea" id="RHEA:79027"/>
        <dbReference type="Rhea" id="RHEA-COMP:19514"/>
        <dbReference type="Rhea" id="RHEA-COMP:19515"/>
        <dbReference type="ChEBI" id="CHEBI:15378"/>
        <dbReference type="ChEBI" id="CHEBI:57527"/>
        <dbReference type="ChEBI" id="CHEBI:58189"/>
        <dbReference type="ChEBI" id="CHEBI:132511"/>
        <dbReference type="ChEBI" id="CHEBI:229641"/>
    </reaction>
    <physiologicalReaction direction="left-to-right" evidence="16">
        <dbReference type="Rhea" id="RHEA:79028"/>
    </physiologicalReaction>
</comment>
<dbReference type="EC" id="2.4.1.257" evidence="4 17"/>
<dbReference type="Pfam" id="PF00534">
    <property type="entry name" value="Glycos_transf_1"/>
    <property type="match status" value="1"/>
</dbReference>
<comment type="similarity">
    <text evidence="3">Belongs to the glycosyltransferase group 1 family. Glycosyltransferase 4 subfamily.</text>
</comment>
<evidence type="ECO:0000256" key="17">
    <source>
        <dbReference type="RuleBase" id="RU367136"/>
    </source>
</evidence>
<evidence type="ECO:0000313" key="21">
    <source>
        <dbReference type="Ensembl" id="ENSOSUP00000018506.1"/>
    </source>
</evidence>
<proteinExistence type="inferred from homology"/>
<keyword evidence="10" id="KW-0256">Endoplasmic reticulum</keyword>
<feature type="compositionally biased region" description="Low complexity" evidence="18">
    <location>
        <begin position="59"/>
        <end position="74"/>
    </location>
</feature>
<dbReference type="UniPathway" id="UPA00378"/>
<evidence type="ECO:0000256" key="5">
    <source>
        <dbReference type="ARBA" id="ARBA00012649"/>
    </source>
</evidence>
<evidence type="ECO:0000256" key="18">
    <source>
        <dbReference type="SAM" id="MobiDB-lite"/>
    </source>
</evidence>
<dbReference type="InterPro" id="IPR028098">
    <property type="entry name" value="Glyco_trans_4-like_N"/>
</dbReference>
<dbReference type="Pfam" id="PF13439">
    <property type="entry name" value="Glyco_transf_4"/>
    <property type="match status" value="1"/>
</dbReference>
<name>A0A8C8BF95_9STRI</name>
<evidence type="ECO:0000256" key="7">
    <source>
        <dbReference type="ARBA" id="ARBA00022676"/>
    </source>
</evidence>
<dbReference type="Proteomes" id="UP000694552">
    <property type="component" value="Unplaced"/>
</dbReference>
<comment type="subcellular location">
    <subcellularLocation>
        <location evidence="1 17">Endoplasmic reticulum membrane</location>
        <topology evidence="1 17">Single-pass membrane protein</topology>
    </subcellularLocation>
</comment>
<evidence type="ECO:0000256" key="4">
    <source>
        <dbReference type="ARBA" id="ARBA00011969"/>
    </source>
</evidence>
<keyword evidence="8 17" id="KW-0808">Transferase</keyword>
<evidence type="ECO:0000256" key="9">
    <source>
        <dbReference type="ARBA" id="ARBA00022692"/>
    </source>
</evidence>
<dbReference type="SUPFAM" id="SSF53756">
    <property type="entry name" value="UDP-Glycosyltransferase/glycogen phosphorylase"/>
    <property type="match status" value="1"/>
</dbReference>
<keyword evidence="9" id="KW-0812">Transmembrane</keyword>
<feature type="region of interest" description="Disordered" evidence="18">
    <location>
        <begin position="1"/>
        <end position="120"/>
    </location>
</feature>
<evidence type="ECO:0000256" key="15">
    <source>
        <dbReference type="ARBA" id="ARBA00050465"/>
    </source>
</evidence>
<evidence type="ECO:0000256" key="11">
    <source>
        <dbReference type="ARBA" id="ARBA00022989"/>
    </source>
</evidence>
<dbReference type="PANTHER" id="PTHR45918:SF1">
    <property type="entry name" value="ALPHA-1,3_1,6-MANNOSYLTRANSFERASE ALG2"/>
    <property type="match status" value="1"/>
</dbReference>
<dbReference type="GO" id="GO:0102704">
    <property type="term" value="F:GDP-Man:Man(2)GlcNAc(2)-PP-Dol alpha-1,6-mannosyltransferase activity"/>
    <property type="evidence" value="ECO:0007669"/>
    <property type="project" value="UniProtKB-UniRule"/>
</dbReference>
<comment type="catalytic activity">
    <reaction evidence="15">
        <text>a beta-D-Man-(1-&gt;4)-beta-D-GlcNAc-(1-&gt;4)-alpha-D-GlcNAc-diphospho-di-trans,poly-cis-dolichol + GDP-alpha-D-mannose = an alpha-D-Man-(1-&gt;6)-beta-D-Man-(1-&gt;4)-beta-D-GlcNAc-(1-&gt;4)-alpha-D-GlcNAc-diphospho-di-trans,poly-cis-dolichol + GDP + H(+)</text>
        <dbReference type="Rhea" id="RHEA:79023"/>
        <dbReference type="Rhea" id="RHEA-COMP:19511"/>
        <dbReference type="Rhea" id="RHEA-COMP:19514"/>
        <dbReference type="ChEBI" id="CHEBI:15378"/>
        <dbReference type="ChEBI" id="CHEBI:57527"/>
        <dbReference type="ChEBI" id="CHEBI:58189"/>
        <dbReference type="ChEBI" id="CHEBI:58472"/>
        <dbReference type="ChEBI" id="CHEBI:229641"/>
    </reaction>
    <physiologicalReaction direction="left-to-right" evidence="15">
        <dbReference type="Rhea" id="RHEA:79024"/>
    </physiologicalReaction>
</comment>
<evidence type="ECO:0000259" key="20">
    <source>
        <dbReference type="Pfam" id="PF13439"/>
    </source>
</evidence>
<feature type="compositionally biased region" description="Basic and acidic residues" evidence="18">
    <location>
        <begin position="83"/>
        <end position="93"/>
    </location>
</feature>
<evidence type="ECO:0000256" key="8">
    <source>
        <dbReference type="ARBA" id="ARBA00022679"/>
    </source>
</evidence>
<comment type="catalytic activity">
    <reaction evidence="14 17">
        <text>an alpha-D-Man-(1-&gt;3)-beta-D-Man-(1-&gt;4)-beta-D-GlcNAc-(1-&gt;4)-alpha-D-GlcNAc-diphospho-di-trans,poly-cis-dolichol + GDP-alpha-D-mannose = an alpha-D-Man-(1-&gt;3)-[alpha-D-Man-(1-&gt;6)]-beta-D-Man-(1-&gt;4)-beta-D-GlcNAc-(1-&gt;4)-alpha-D-GlcNAc-diphospho-di-trans,poly-cis-dolichol + GDP + H(+)</text>
        <dbReference type="Rhea" id="RHEA:29519"/>
        <dbReference type="Rhea" id="RHEA-COMP:19513"/>
        <dbReference type="Rhea" id="RHEA-COMP:19515"/>
        <dbReference type="ChEBI" id="CHEBI:15378"/>
        <dbReference type="ChEBI" id="CHEBI:57527"/>
        <dbReference type="ChEBI" id="CHEBI:58189"/>
        <dbReference type="ChEBI" id="CHEBI:132510"/>
        <dbReference type="ChEBI" id="CHEBI:132511"/>
        <dbReference type="EC" id="2.4.1.257"/>
    </reaction>
    <physiologicalReaction direction="left-to-right" evidence="14 17">
        <dbReference type="Rhea" id="RHEA:29520"/>
    </physiologicalReaction>
</comment>
<dbReference type="GO" id="GO:0005789">
    <property type="term" value="C:endoplasmic reticulum membrane"/>
    <property type="evidence" value="ECO:0007669"/>
    <property type="project" value="UniProtKB-SubCell"/>
</dbReference>
<evidence type="ECO:0000256" key="13">
    <source>
        <dbReference type="ARBA" id="ARBA00045103"/>
    </source>
</evidence>
<keyword evidence="11" id="KW-1133">Transmembrane helix</keyword>
<organism evidence="21 22">
    <name type="scientific">Otus sunia</name>
    <name type="common">Oriental scops-owl</name>
    <dbReference type="NCBI Taxonomy" id="257818"/>
    <lineage>
        <taxon>Eukaryota</taxon>
        <taxon>Metazoa</taxon>
        <taxon>Chordata</taxon>
        <taxon>Craniata</taxon>
        <taxon>Vertebrata</taxon>
        <taxon>Euteleostomi</taxon>
        <taxon>Archelosauria</taxon>
        <taxon>Archosauria</taxon>
        <taxon>Dinosauria</taxon>
        <taxon>Saurischia</taxon>
        <taxon>Theropoda</taxon>
        <taxon>Coelurosauria</taxon>
        <taxon>Aves</taxon>
        <taxon>Neognathae</taxon>
        <taxon>Neoaves</taxon>
        <taxon>Telluraves</taxon>
        <taxon>Strigiformes</taxon>
        <taxon>Strigidae</taxon>
        <taxon>Otus</taxon>
    </lineage>
</organism>
<reference evidence="21" key="2">
    <citation type="submission" date="2025-09" db="UniProtKB">
        <authorList>
            <consortium name="Ensembl"/>
        </authorList>
    </citation>
    <scope>IDENTIFICATION</scope>
</reference>
<evidence type="ECO:0000256" key="12">
    <source>
        <dbReference type="ARBA" id="ARBA00023136"/>
    </source>
</evidence>
<dbReference type="FunFam" id="3.40.50.2000:FF:000097">
    <property type="entry name" value="alpha-1,3/1,6-mannosyltransferase ALG2"/>
    <property type="match status" value="1"/>
</dbReference>
<keyword evidence="12" id="KW-0472">Membrane</keyword>
<evidence type="ECO:0000259" key="19">
    <source>
        <dbReference type="Pfam" id="PF00534"/>
    </source>
</evidence>
<dbReference type="FunFam" id="3.40.50.2000:FF:000085">
    <property type="entry name" value="alpha-1,3/1,6-mannosyltransferase ALG2"/>
    <property type="match status" value="1"/>
</dbReference>
<dbReference type="EC" id="2.4.1.132" evidence="5 17"/>
<evidence type="ECO:0000256" key="14">
    <source>
        <dbReference type="ARBA" id="ARBA00045104"/>
    </source>
</evidence>
<accession>A0A8C8BF95</accession>
<comment type="catalytic activity">
    <reaction evidence="13 17">
        <text>a beta-D-Man-(1-&gt;4)-beta-D-GlcNAc-(1-&gt;4)-alpha-D-GlcNAc-diphospho-di-trans,poly-cis-dolichol + GDP-alpha-D-mannose = an alpha-D-Man-(1-&gt;3)-beta-D-Man-(1-&gt;4)-beta-D-GlcNAc-(1-&gt;4)-alpha-D-GlcNAc-diphospho-di-trans,poly-cis-dolichol + GDP + H(+)</text>
        <dbReference type="Rhea" id="RHEA:29515"/>
        <dbReference type="Rhea" id="RHEA-COMP:19511"/>
        <dbReference type="Rhea" id="RHEA-COMP:19513"/>
        <dbReference type="ChEBI" id="CHEBI:15378"/>
        <dbReference type="ChEBI" id="CHEBI:57527"/>
        <dbReference type="ChEBI" id="CHEBI:58189"/>
        <dbReference type="ChEBI" id="CHEBI:58472"/>
        <dbReference type="ChEBI" id="CHEBI:132510"/>
        <dbReference type="EC" id="2.4.1.132"/>
    </reaction>
    <physiologicalReaction direction="left-to-right" evidence="13 17">
        <dbReference type="Rhea" id="RHEA:29516"/>
    </physiologicalReaction>
</comment>
<comment type="pathway">
    <text evidence="2 17">Protein modification; protein glycosylation.</text>
</comment>
<keyword evidence="22" id="KW-1185">Reference proteome</keyword>
<evidence type="ECO:0000256" key="6">
    <source>
        <dbReference type="ARBA" id="ARBA00019218"/>
    </source>
</evidence>
<dbReference type="GO" id="GO:0004378">
    <property type="term" value="F:GDP-Man:Man(1)GlcNAc(2)-PP-Dol alpha-1,3-mannosyltransferase activity"/>
    <property type="evidence" value="ECO:0007669"/>
    <property type="project" value="UniProtKB-UniRule"/>
</dbReference>
<feature type="compositionally biased region" description="Low complexity" evidence="18">
    <location>
        <begin position="94"/>
        <end position="103"/>
    </location>
</feature>
<dbReference type="CDD" id="cd03805">
    <property type="entry name" value="GT4_ALG2-like"/>
    <property type="match status" value="1"/>
</dbReference>
<evidence type="ECO:0000256" key="1">
    <source>
        <dbReference type="ARBA" id="ARBA00004389"/>
    </source>
</evidence>
<evidence type="ECO:0000256" key="16">
    <source>
        <dbReference type="ARBA" id="ARBA00052501"/>
    </source>
</evidence>
<evidence type="ECO:0000313" key="22">
    <source>
        <dbReference type="Proteomes" id="UP000694552"/>
    </source>
</evidence>
<dbReference type="PANTHER" id="PTHR45918">
    <property type="entry name" value="ALPHA-1,3/1,6-MANNOSYLTRANSFERASE ALG2"/>
    <property type="match status" value="1"/>
</dbReference>